<protein>
    <recommendedName>
        <fullName evidence="4">Carboxypeptidase family protein</fullName>
    </recommendedName>
</protein>
<dbReference type="AlphaFoldDB" id="G3IX45"/>
<dbReference type="eggNOG" id="ENOG503310H">
    <property type="taxonomic scope" value="Bacteria"/>
</dbReference>
<gene>
    <name evidence="2" type="ORF">Mettu_0776</name>
</gene>
<dbReference type="Proteomes" id="UP000004664">
    <property type="component" value="Unassembled WGS sequence"/>
</dbReference>
<name>G3IX45_METTV</name>
<dbReference type="HOGENOM" id="CLU_121829_1_1_6"/>
<feature type="signal peptide" evidence="1">
    <location>
        <begin position="1"/>
        <end position="20"/>
    </location>
</feature>
<keyword evidence="3" id="KW-1185">Reference proteome</keyword>
<organism evidence="2 3">
    <name type="scientific">Methylobacter tundripaludum (strain ATCC BAA-1195 / DSM 17260 / SV96)</name>
    <dbReference type="NCBI Taxonomy" id="697282"/>
    <lineage>
        <taxon>Bacteria</taxon>
        <taxon>Pseudomonadati</taxon>
        <taxon>Pseudomonadota</taxon>
        <taxon>Gammaproteobacteria</taxon>
        <taxon>Methylococcales</taxon>
        <taxon>Methylococcaceae</taxon>
        <taxon>Methylobacter</taxon>
    </lineage>
</organism>
<feature type="chain" id="PRO_5003445932" description="Carboxypeptidase family protein" evidence="1">
    <location>
        <begin position="21"/>
        <end position="148"/>
    </location>
</feature>
<reference evidence="2 3" key="1">
    <citation type="submission" date="2011-06" db="EMBL/GenBank/DDBJ databases">
        <title>Genomic sequence of Methylobacter tundripaludum SV96.</title>
        <authorList>
            <consortium name="US DOE Joint Genome Institute"/>
            <person name="Lucas S."/>
            <person name="Han J."/>
            <person name="Lapidus A."/>
            <person name="Cheng J.-F."/>
            <person name="Goodwin L."/>
            <person name="Pitluck S."/>
            <person name="Held B."/>
            <person name="Detter J.C."/>
            <person name="Han C."/>
            <person name="Tapia R."/>
            <person name="Land M."/>
            <person name="Hauser L."/>
            <person name="Kyrpides N."/>
            <person name="Ivanova N."/>
            <person name="Ovchinnikova G."/>
            <person name="Pagani I."/>
            <person name="Klotz M.G."/>
            <person name="Dispirito A.A."/>
            <person name="Murrell J.C."/>
            <person name="Dunfield P."/>
            <person name="Kalyuzhnaya M.G."/>
            <person name="Svenning M."/>
            <person name="Trotsenko Y.A."/>
            <person name="Stein L.Y."/>
            <person name="Woyke T."/>
        </authorList>
    </citation>
    <scope>NUCLEOTIDE SEQUENCE [LARGE SCALE GENOMIC DNA]</scope>
    <source>
        <strain evidence="3">ATCC BAA-1195 / DSM 17260 / SV96</strain>
    </source>
</reference>
<dbReference type="Gene3D" id="2.60.40.1120">
    <property type="entry name" value="Carboxypeptidase-like, regulatory domain"/>
    <property type="match status" value="1"/>
</dbReference>
<dbReference type="GO" id="GO:0030246">
    <property type="term" value="F:carbohydrate binding"/>
    <property type="evidence" value="ECO:0007669"/>
    <property type="project" value="InterPro"/>
</dbReference>
<proteinExistence type="predicted"/>
<dbReference type="STRING" id="697282.Mettu_0776"/>
<keyword evidence="1" id="KW-0732">Signal</keyword>
<dbReference type="EMBL" id="JH109152">
    <property type="protein sequence ID" value="EGW21982.1"/>
    <property type="molecule type" value="Genomic_DNA"/>
</dbReference>
<sequence precursor="true">MKRLCLALIFLCMLSGFSVAAEEQLIIKPQTQGEVTFVTGGVGEDERNAMEAMRADYNLNLLFSVRGTGEYVSDVKVRITDSRGNILMESVSDGPMLFAKLKPGRYIVSVEREGHQVIHKAVTVKQRTFIVVHLAPRAGRLDRHFAFL</sequence>
<dbReference type="RefSeq" id="WP_006889957.1">
    <property type="nucleotide sequence ID" value="NZ_JH109152.1"/>
</dbReference>
<evidence type="ECO:0000256" key="1">
    <source>
        <dbReference type="SAM" id="SignalP"/>
    </source>
</evidence>
<evidence type="ECO:0000313" key="2">
    <source>
        <dbReference type="EMBL" id="EGW21982.1"/>
    </source>
</evidence>
<accession>G3IX45</accession>
<evidence type="ECO:0000313" key="3">
    <source>
        <dbReference type="Proteomes" id="UP000004664"/>
    </source>
</evidence>
<evidence type="ECO:0008006" key="4">
    <source>
        <dbReference type="Google" id="ProtNLM"/>
    </source>
</evidence>
<dbReference type="InterPro" id="IPR013784">
    <property type="entry name" value="Carb-bd-like_fold"/>
</dbReference>
<dbReference type="SUPFAM" id="SSF49452">
    <property type="entry name" value="Starch-binding domain-like"/>
    <property type="match status" value="1"/>
</dbReference>